<evidence type="ECO:0000259" key="2">
    <source>
        <dbReference type="Pfam" id="PF25137"/>
    </source>
</evidence>
<dbReference type="RefSeq" id="WP_094397757.1">
    <property type="nucleotide sequence ID" value="NZ_CP016893.1"/>
</dbReference>
<dbReference type="FunFam" id="3.40.50.1970:FF:000003">
    <property type="entry name" value="Alcohol dehydrogenase, iron-containing"/>
    <property type="match status" value="1"/>
</dbReference>
<reference evidence="3 4" key="1">
    <citation type="submission" date="2016-08" db="EMBL/GenBank/DDBJ databases">
        <title>A novel genetic cassette of butanologenic Thermoanaerobacterium thermosaccharolyticum that directly convert cellulose to butanol.</title>
        <authorList>
            <person name="Li T."/>
            <person name="He J."/>
        </authorList>
    </citation>
    <scope>NUCLEOTIDE SEQUENCE [LARGE SCALE GENOMIC DNA]</scope>
    <source>
        <strain evidence="3 4">TG57</strain>
    </source>
</reference>
<evidence type="ECO:0000313" key="4">
    <source>
        <dbReference type="Proteomes" id="UP000214975"/>
    </source>
</evidence>
<dbReference type="EMBL" id="CP016893">
    <property type="protein sequence ID" value="AST58486.1"/>
    <property type="molecule type" value="Genomic_DNA"/>
</dbReference>
<dbReference type="Proteomes" id="UP000214975">
    <property type="component" value="Chromosome"/>
</dbReference>
<dbReference type="InterPro" id="IPR056798">
    <property type="entry name" value="ADH_Fe_C"/>
</dbReference>
<name>A0A223I169_THETR</name>
<feature type="domain" description="Alcohol dehydrogenase iron-type/glycerol dehydrogenase GldA" evidence="1">
    <location>
        <begin position="8"/>
        <end position="182"/>
    </location>
</feature>
<organism evidence="3 4">
    <name type="scientific">Thermoanaerobacterium thermosaccharolyticum</name>
    <name type="common">Clostridium thermosaccharolyticum</name>
    <dbReference type="NCBI Taxonomy" id="1517"/>
    <lineage>
        <taxon>Bacteria</taxon>
        <taxon>Bacillati</taxon>
        <taxon>Bacillota</taxon>
        <taxon>Clostridia</taxon>
        <taxon>Thermoanaerobacterales</taxon>
        <taxon>Thermoanaerobacteraceae</taxon>
        <taxon>Thermoanaerobacterium</taxon>
    </lineage>
</organism>
<proteinExistence type="predicted"/>
<gene>
    <name evidence="3" type="ORF">Thert_02637</name>
</gene>
<dbReference type="AlphaFoldDB" id="A0A223I169"/>
<dbReference type="InterPro" id="IPR039697">
    <property type="entry name" value="Alcohol_dehydrogenase_Fe"/>
</dbReference>
<dbReference type="GO" id="GO:0004022">
    <property type="term" value="F:alcohol dehydrogenase (NAD+) activity"/>
    <property type="evidence" value="ECO:0007669"/>
    <property type="project" value="UniProtKB-ARBA"/>
</dbReference>
<dbReference type="Gene3D" id="3.40.50.1970">
    <property type="match status" value="1"/>
</dbReference>
<evidence type="ECO:0000313" key="3">
    <source>
        <dbReference type="EMBL" id="AST58486.1"/>
    </source>
</evidence>
<dbReference type="CDD" id="cd08185">
    <property type="entry name" value="Fe-ADH-like"/>
    <property type="match status" value="1"/>
</dbReference>
<sequence>MSFNMYVPTRFIFGCGRLSELHEQKLPGKKAMVVISNGKSSRENGSLDRTLNELSKAGIESVVFDKVQANPLKSTVMAGAKTARDNGCDFIVALGGGSVMDASKAMAAMATNDGDIWDYINGGTGKGKALTNDPLPVVCITTTAGTGSEADQWGVITNDETNEKIGFGGDDRLFPVISIIDPELMKTVPPKFTAYQGFDTLFHATESYISKFANLMSDMYALTSIENTAKYLPRAVKDGGDMEARERMAFANTLSGIVMTISVTTAEHSIEHAMSAYHQDLPHGAGLIMISKAFYEFFIEKHACDERFITMAKAMGIKDANRAEDFITALVDLQKACGVADLKMSDYGITPDEFDKIATNARETMGGLFAANPCEMTHEDVVEVLRKSYR</sequence>
<evidence type="ECO:0000259" key="1">
    <source>
        <dbReference type="Pfam" id="PF00465"/>
    </source>
</evidence>
<dbReference type="SUPFAM" id="SSF56796">
    <property type="entry name" value="Dehydroquinate synthase-like"/>
    <property type="match status" value="1"/>
</dbReference>
<feature type="domain" description="Fe-containing alcohol dehydrogenase-like C-terminal" evidence="2">
    <location>
        <begin position="193"/>
        <end position="389"/>
    </location>
</feature>
<protein>
    <submittedName>
        <fullName evidence="3">Iron-containing alcohol dehydrogenase</fullName>
    </submittedName>
</protein>
<dbReference type="PANTHER" id="PTHR11496:SF104">
    <property type="entry name" value="3-DEOXY-ALPHA-D-MANNO-OCTULOSONATE 8-OXIDASE"/>
    <property type="match status" value="1"/>
</dbReference>
<dbReference type="Gene3D" id="1.20.1090.10">
    <property type="entry name" value="Dehydroquinate synthase-like - alpha domain"/>
    <property type="match status" value="1"/>
</dbReference>
<dbReference type="GO" id="GO:0046872">
    <property type="term" value="F:metal ion binding"/>
    <property type="evidence" value="ECO:0007669"/>
    <property type="project" value="InterPro"/>
</dbReference>
<dbReference type="PANTHER" id="PTHR11496">
    <property type="entry name" value="ALCOHOL DEHYDROGENASE"/>
    <property type="match status" value="1"/>
</dbReference>
<accession>A0A223I169</accession>
<dbReference type="Pfam" id="PF25137">
    <property type="entry name" value="ADH_Fe_C"/>
    <property type="match status" value="1"/>
</dbReference>
<dbReference type="Pfam" id="PF00465">
    <property type="entry name" value="Fe-ADH"/>
    <property type="match status" value="1"/>
</dbReference>
<dbReference type="InterPro" id="IPR001670">
    <property type="entry name" value="ADH_Fe/GldA"/>
</dbReference>